<feature type="transmembrane region" description="Helical" evidence="1">
    <location>
        <begin position="104"/>
        <end position="126"/>
    </location>
</feature>
<keyword evidence="1" id="KW-0472">Membrane</keyword>
<evidence type="ECO:0000313" key="4">
    <source>
        <dbReference type="Proteomes" id="UP000812277"/>
    </source>
</evidence>
<dbReference type="SUPFAM" id="SSF48317">
    <property type="entry name" value="Acid phosphatase/Vanadium-dependent haloperoxidase"/>
    <property type="match status" value="1"/>
</dbReference>
<keyword evidence="1" id="KW-0812">Transmembrane</keyword>
<evidence type="ECO:0000313" key="3">
    <source>
        <dbReference type="EMBL" id="MBW7476245.1"/>
    </source>
</evidence>
<feature type="transmembrane region" description="Helical" evidence="1">
    <location>
        <begin position="192"/>
        <end position="208"/>
    </location>
</feature>
<dbReference type="InterPro" id="IPR026841">
    <property type="entry name" value="Aur1/Ipt1"/>
</dbReference>
<keyword evidence="1" id="KW-1133">Transmembrane helix</keyword>
<feature type="transmembrane region" description="Helical" evidence="1">
    <location>
        <begin position="133"/>
        <end position="155"/>
    </location>
</feature>
<dbReference type="EMBL" id="JAHZIJ010000011">
    <property type="protein sequence ID" value="MBW7476245.1"/>
    <property type="molecule type" value="Genomic_DNA"/>
</dbReference>
<dbReference type="Proteomes" id="UP000812277">
    <property type="component" value="Unassembled WGS sequence"/>
</dbReference>
<evidence type="ECO:0000256" key="1">
    <source>
        <dbReference type="SAM" id="Phobius"/>
    </source>
</evidence>
<feature type="transmembrane region" description="Helical" evidence="1">
    <location>
        <begin position="215"/>
        <end position="239"/>
    </location>
</feature>
<name>A0ABS7D8P8_9BACL</name>
<feature type="transmembrane region" description="Helical" evidence="1">
    <location>
        <begin position="12"/>
        <end position="38"/>
    </location>
</feature>
<keyword evidence="4" id="KW-1185">Reference proteome</keyword>
<dbReference type="CDD" id="cd03386">
    <property type="entry name" value="PAP2_Aur1_like"/>
    <property type="match status" value="1"/>
</dbReference>
<dbReference type="RefSeq" id="WP_219873480.1">
    <property type="nucleotide sequence ID" value="NZ_JAHZIJ010000011.1"/>
</dbReference>
<feature type="transmembrane region" description="Helical" evidence="1">
    <location>
        <begin position="245"/>
        <end position="263"/>
    </location>
</feature>
<comment type="caution">
    <text evidence="3">The sequence shown here is derived from an EMBL/GenBank/DDBJ whole genome shotgun (WGS) entry which is preliminary data.</text>
</comment>
<accession>A0ABS7D8P8</accession>
<feature type="transmembrane region" description="Helical" evidence="1">
    <location>
        <begin position="47"/>
        <end position="63"/>
    </location>
</feature>
<dbReference type="Pfam" id="PF14378">
    <property type="entry name" value="PAP2_3"/>
    <property type="match status" value="1"/>
</dbReference>
<dbReference type="InterPro" id="IPR036938">
    <property type="entry name" value="PAP2/HPO_sf"/>
</dbReference>
<evidence type="ECO:0000259" key="2">
    <source>
        <dbReference type="Pfam" id="PF14378"/>
    </source>
</evidence>
<organism evidence="3 4">
    <name type="scientific">Paenibacillus oenotherae</name>
    <dbReference type="NCBI Taxonomy" id="1435645"/>
    <lineage>
        <taxon>Bacteria</taxon>
        <taxon>Bacillati</taxon>
        <taxon>Bacillota</taxon>
        <taxon>Bacilli</taxon>
        <taxon>Bacillales</taxon>
        <taxon>Paenibacillaceae</taxon>
        <taxon>Paenibacillus</taxon>
    </lineage>
</organism>
<dbReference type="Gene3D" id="1.20.144.10">
    <property type="entry name" value="Phosphatidic acid phosphatase type 2/haloperoxidase"/>
    <property type="match status" value="1"/>
</dbReference>
<feature type="domain" description="Inositolphosphotransferase Aur1/Ipt1" evidence="2">
    <location>
        <begin position="82"/>
        <end position="251"/>
    </location>
</feature>
<sequence>MVLFDSMTTVTIYTTITVIFLIWYGALANPFSIGGLFVKELVTNRKYLFHFIALLAILFLNKIELQIEQNMNYTSDFTAWFQSLEGDFVSNLQQLFHNDMLTTFLAFIYVVVFQALMIASIGIYTYQSKDRVMFYATCYAIMLNYLVAIPFYLFFPVNEVWAHDSSVAFLMLDAFPNFESEYRALSGLDNCFPSLHTSISVTLAILAIRSGNKRWAWFCSIVAACVIFSIFYLGIHWFIDMCGGVLLGVFASTTGIYLSKHGFSLSRRRKRTLAGSPVNYIREDAN</sequence>
<protein>
    <submittedName>
        <fullName evidence="3">Phosphatase PAP2 family protein</fullName>
    </submittedName>
</protein>
<gene>
    <name evidence="3" type="ORF">K0T92_15990</name>
</gene>
<proteinExistence type="predicted"/>
<reference evidence="3 4" key="1">
    <citation type="submission" date="2021-07" db="EMBL/GenBank/DDBJ databases">
        <title>Paenibacillus radiodurans sp. nov., isolated from the southeastern edge of Tengger Desert.</title>
        <authorList>
            <person name="Zhang G."/>
        </authorList>
    </citation>
    <scope>NUCLEOTIDE SEQUENCE [LARGE SCALE GENOMIC DNA]</scope>
    <source>
        <strain evidence="3 4">DT7-4</strain>
    </source>
</reference>